<proteinExistence type="predicted"/>
<reference evidence="1 2" key="1">
    <citation type="submission" date="2019-02" db="EMBL/GenBank/DDBJ databases">
        <title>Deep-cultivation of Planctomycetes and their phenomic and genomic characterization uncovers novel biology.</title>
        <authorList>
            <person name="Wiegand S."/>
            <person name="Jogler M."/>
            <person name="Boedeker C."/>
            <person name="Pinto D."/>
            <person name="Vollmers J."/>
            <person name="Rivas-Marin E."/>
            <person name="Kohn T."/>
            <person name="Peeters S.H."/>
            <person name="Heuer A."/>
            <person name="Rast P."/>
            <person name="Oberbeckmann S."/>
            <person name="Bunk B."/>
            <person name="Jeske O."/>
            <person name="Meyerdierks A."/>
            <person name="Storesund J.E."/>
            <person name="Kallscheuer N."/>
            <person name="Luecker S."/>
            <person name="Lage O.M."/>
            <person name="Pohl T."/>
            <person name="Merkel B.J."/>
            <person name="Hornburger P."/>
            <person name="Mueller R.-W."/>
            <person name="Bruemmer F."/>
            <person name="Labrenz M."/>
            <person name="Spormann A.M."/>
            <person name="Op den Camp H."/>
            <person name="Overmann J."/>
            <person name="Amann R."/>
            <person name="Jetten M.S.M."/>
            <person name="Mascher T."/>
            <person name="Medema M.H."/>
            <person name="Devos D.P."/>
            <person name="Kaster A.-K."/>
            <person name="Ovreas L."/>
            <person name="Rohde M."/>
            <person name="Galperin M.Y."/>
            <person name="Jogler C."/>
        </authorList>
    </citation>
    <scope>NUCLEOTIDE SEQUENCE [LARGE SCALE GENOMIC DNA]</scope>
    <source>
        <strain evidence="1 2">K22_7</strain>
    </source>
</reference>
<gene>
    <name evidence="1" type="ORF">K227x_53290</name>
</gene>
<protein>
    <submittedName>
        <fullName evidence="1">Uncharacterized protein</fullName>
    </submittedName>
</protein>
<keyword evidence="2" id="KW-1185">Reference proteome</keyword>
<dbReference type="AlphaFoldDB" id="A0A517NID9"/>
<dbReference type="Proteomes" id="UP000318538">
    <property type="component" value="Chromosome"/>
</dbReference>
<evidence type="ECO:0000313" key="2">
    <source>
        <dbReference type="Proteomes" id="UP000318538"/>
    </source>
</evidence>
<evidence type="ECO:0000313" key="1">
    <source>
        <dbReference type="EMBL" id="QDT06906.1"/>
    </source>
</evidence>
<name>A0A517NID9_9BACT</name>
<accession>A0A517NID9</accession>
<dbReference type="KEGG" id="rlc:K227x_53290"/>
<sequence length="151" mass="16952">MIVQLHDLRAERRERLNQNRRAREEAAMPKTPLQEMIRLVAEKQATKANVGVETLEQLDAVLTSTERMALDWPADASAIATGLLRSLLRLNLVKVTGKPNSAPEHSRVAMKLFQKNVIDKPTMRRITASLKTDNPVHILDTCRALLVLLAN</sequence>
<dbReference type="EMBL" id="CP036525">
    <property type="protein sequence ID" value="QDT06906.1"/>
    <property type="molecule type" value="Genomic_DNA"/>
</dbReference>
<dbReference type="OrthoDB" id="9877025at2"/>
<dbReference type="RefSeq" id="WP_145174182.1">
    <property type="nucleotide sequence ID" value="NZ_CP036525.1"/>
</dbReference>
<organism evidence="1 2">
    <name type="scientific">Rubripirellula lacrimiformis</name>
    <dbReference type="NCBI Taxonomy" id="1930273"/>
    <lineage>
        <taxon>Bacteria</taxon>
        <taxon>Pseudomonadati</taxon>
        <taxon>Planctomycetota</taxon>
        <taxon>Planctomycetia</taxon>
        <taxon>Pirellulales</taxon>
        <taxon>Pirellulaceae</taxon>
        <taxon>Rubripirellula</taxon>
    </lineage>
</organism>